<gene>
    <name evidence="2" type="ORF">DW228_14835</name>
</gene>
<accession>A0A396BXM5</accession>
<dbReference type="PANTHER" id="PTHR34585">
    <property type="match status" value="1"/>
</dbReference>
<dbReference type="RefSeq" id="WP_032543836.1">
    <property type="nucleotide sequence ID" value="NZ_CABJEQ010000011.1"/>
</dbReference>
<proteinExistence type="predicted"/>
<keyword evidence="2" id="KW-0238">DNA-binding</keyword>
<feature type="domain" description="Helix-turn-helix" evidence="1">
    <location>
        <begin position="42"/>
        <end position="92"/>
    </location>
</feature>
<evidence type="ECO:0000313" key="3">
    <source>
        <dbReference type="Proteomes" id="UP000266644"/>
    </source>
</evidence>
<dbReference type="InterPro" id="IPR009061">
    <property type="entry name" value="DNA-bd_dom_put_sf"/>
</dbReference>
<name>A0A396BXM5_BACFG</name>
<sequence length="97" mass="11650">MGKIIMRTDMEVVLFFKEVEKLSEFIDFLRSRYRPSLKGEQYMTDTELAEKLKLNKRTLLEYRNTGKIPYYQIGGKILYRESDIESLLSKNRREAFK</sequence>
<evidence type="ECO:0000259" key="1">
    <source>
        <dbReference type="Pfam" id="PF12728"/>
    </source>
</evidence>
<comment type="caution">
    <text evidence="2">The sequence shown here is derived from an EMBL/GenBank/DDBJ whole genome shotgun (WGS) entry which is preliminary data.</text>
</comment>
<dbReference type="InterPro" id="IPR041657">
    <property type="entry name" value="HTH_17"/>
</dbReference>
<reference evidence="2 3" key="1">
    <citation type="submission" date="2018-08" db="EMBL/GenBank/DDBJ databases">
        <title>A genome reference for cultivated species of the human gut microbiota.</title>
        <authorList>
            <person name="Zou Y."/>
            <person name="Xue W."/>
            <person name="Luo G."/>
        </authorList>
    </citation>
    <scope>NUCLEOTIDE SEQUENCE [LARGE SCALE GENOMIC DNA]</scope>
    <source>
        <strain evidence="2 3">AM18-6</strain>
    </source>
</reference>
<dbReference type="AlphaFoldDB" id="A0A396BXM5"/>
<dbReference type="PANTHER" id="PTHR34585:SF22">
    <property type="entry name" value="HELIX-TURN-HELIX DOMAIN-CONTAINING PROTEIN"/>
    <property type="match status" value="1"/>
</dbReference>
<evidence type="ECO:0000313" key="2">
    <source>
        <dbReference type="EMBL" id="RHH09618.1"/>
    </source>
</evidence>
<protein>
    <submittedName>
        <fullName evidence="2">DNA-binding protein</fullName>
    </submittedName>
</protein>
<organism evidence="2 3">
    <name type="scientific">Bacteroides fragilis</name>
    <dbReference type="NCBI Taxonomy" id="817"/>
    <lineage>
        <taxon>Bacteria</taxon>
        <taxon>Pseudomonadati</taxon>
        <taxon>Bacteroidota</taxon>
        <taxon>Bacteroidia</taxon>
        <taxon>Bacteroidales</taxon>
        <taxon>Bacteroidaceae</taxon>
        <taxon>Bacteroides</taxon>
    </lineage>
</organism>
<dbReference type="Proteomes" id="UP000266644">
    <property type="component" value="Unassembled WGS sequence"/>
</dbReference>
<dbReference type="Pfam" id="PF12728">
    <property type="entry name" value="HTH_17"/>
    <property type="match status" value="1"/>
</dbReference>
<dbReference type="SUPFAM" id="SSF46955">
    <property type="entry name" value="Putative DNA-binding domain"/>
    <property type="match status" value="1"/>
</dbReference>
<dbReference type="EMBL" id="QRJE01000023">
    <property type="protein sequence ID" value="RHH09618.1"/>
    <property type="molecule type" value="Genomic_DNA"/>
</dbReference>
<dbReference type="GO" id="GO:0003677">
    <property type="term" value="F:DNA binding"/>
    <property type="evidence" value="ECO:0007669"/>
    <property type="project" value="UniProtKB-KW"/>
</dbReference>